<keyword evidence="3" id="KW-1015">Disulfide bond</keyword>
<dbReference type="SUPFAM" id="SSF103575">
    <property type="entry name" value="Plexin repeat"/>
    <property type="match status" value="1"/>
</dbReference>
<feature type="domain" description="Sema" evidence="6">
    <location>
        <begin position="1"/>
        <end position="61"/>
    </location>
</feature>
<dbReference type="Proteomes" id="UP001591681">
    <property type="component" value="Unassembled WGS sequence"/>
</dbReference>
<dbReference type="GO" id="GO:0016020">
    <property type="term" value="C:membrane"/>
    <property type="evidence" value="ECO:0007669"/>
    <property type="project" value="UniProtKB-SubCell"/>
</dbReference>
<dbReference type="PROSITE" id="PS51004">
    <property type="entry name" value="SEMA"/>
    <property type="match status" value="1"/>
</dbReference>
<evidence type="ECO:0000256" key="4">
    <source>
        <dbReference type="ARBA" id="ARBA00023180"/>
    </source>
</evidence>
<dbReference type="Pfam" id="PF17960">
    <property type="entry name" value="TIG_plexin"/>
    <property type="match status" value="1"/>
</dbReference>
<keyword evidence="4" id="KW-0325">Glycoprotein</keyword>
<protein>
    <recommendedName>
        <fullName evidence="6">Sema domain-containing protein</fullName>
    </recommendedName>
</protein>
<dbReference type="SMART" id="SM00423">
    <property type="entry name" value="PSI"/>
    <property type="match status" value="2"/>
</dbReference>
<dbReference type="InterPro" id="IPR002165">
    <property type="entry name" value="Plexin_repeat"/>
</dbReference>
<dbReference type="GO" id="GO:0007411">
    <property type="term" value="P:axon guidance"/>
    <property type="evidence" value="ECO:0007669"/>
    <property type="project" value="UniProtKB-ARBA"/>
</dbReference>
<evidence type="ECO:0000256" key="3">
    <source>
        <dbReference type="ARBA" id="ARBA00023157"/>
    </source>
</evidence>
<reference evidence="7 8" key="1">
    <citation type="submission" date="2024-09" db="EMBL/GenBank/DDBJ databases">
        <title>A chromosome-level genome assembly of Gray's grenadier anchovy, Coilia grayii.</title>
        <authorList>
            <person name="Fu Z."/>
        </authorList>
    </citation>
    <scope>NUCLEOTIDE SEQUENCE [LARGE SCALE GENOMIC DNA]</scope>
    <source>
        <strain evidence="7">G4</strain>
        <tissue evidence="7">Muscle</tissue>
    </source>
</reference>
<sequence length="271" mass="30542">MFMLFLPQIRVDGIPPASQSALLYETVTVSEGHPILRDMVFSPDYQYIYLLSDKQVSRVPVESCSQYSTCKECLGSGDPHCGWCVLYNKCSRQEACEKWSEPQHFATELKQCTEVSVTPSNMSVTSPATQVSVRAVNVPSLSAGVICVFEELSESQGEVLSKGHVLCLSPSLRDLPALTQGYGDKRVVKLSLKSKESGHTFITTDFVFYNCSVLQSCSSCVSSPFPCNWCKYRHICTNNVAECSFQEGRVNSVESLWQQQQQWWWWQLHFK</sequence>
<comment type="caution">
    <text evidence="7">The sequence shown here is derived from an EMBL/GenBank/DDBJ whole genome shotgun (WGS) entry which is preliminary data.</text>
</comment>
<organism evidence="7 8">
    <name type="scientific">Coilia grayii</name>
    <name type="common">Gray's grenadier anchovy</name>
    <dbReference type="NCBI Taxonomy" id="363190"/>
    <lineage>
        <taxon>Eukaryota</taxon>
        <taxon>Metazoa</taxon>
        <taxon>Chordata</taxon>
        <taxon>Craniata</taxon>
        <taxon>Vertebrata</taxon>
        <taxon>Euteleostomi</taxon>
        <taxon>Actinopterygii</taxon>
        <taxon>Neopterygii</taxon>
        <taxon>Teleostei</taxon>
        <taxon>Clupei</taxon>
        <taxon>Clupeiformes</taxon>
        <taxon>Clupeoidei</taxon>
        <taxon>Engraulidae</taxon>
        <taxon>Coilinae</taxon>
        <taxon>Coilia</taxon>
    </lineage>
</organism>
<evidence type="ECO:0000313" key="7">
    <source>
        <dbReference type="EMBL" id="KAL2103427.1"/>
    </source>
</evidence>
<evidence type="ECO:0000256" key="5">
    <source>
        <dbReference type="PROSITE-ProRule" id="PRU00352"/>
    </source>
</evidence>
<dbReference type="InterPro" id="IPR036352">
    <property type="entry name" value="Semap_dom_sf"/>
</dbReference>
<dbReference type="Pfam" id="PF24479">
    <property type="entry name" value="PSI_PlexinA-B"/>
    <property type="match status" value="1"/>
</dbReference>
<dbReference type="AlphaFoldDB" id="A0ABD1KW98"/>
<evidence type="ECO:0000256" key="1">
    <source>
        <dbReference type="ARBA" id="ARBA00004370"/>
    </source>
</evidence>
<evidence type="ECO:0000259" key="6">
    <source>
        <dbReference type="PROSITE" id="PS51004"/>
    </source>
</evidence>
<dbReference type="InterPro" id="IPR031148">
    <property type="entry name" value="Plexin"/>
</dbReference>
<name>A0ABD1KW98_9TELE</name>
<dbReference type="InterPro" id="IPR015943">
    <property type="entry name" value="WD40/YVTN_repeat-like_dom_sf"/>
</dbReference>
<evidence type="ECO:0000313" key="8">
    <source>
        <dbReference type="Proteomes" id="UP001591681"/>
    </source>
</evidence>
<keyword evidence="8" id="KW-1185">Reference proteome</keyword>
<dbReference type="FunFam" id="2.60.40.10:FF:000329">
    <property type="entry name" value="Plexin A4"/>
    <property type="match status" value="1"/>
</dbReference>
<comment type="caution">
    <text evidence="5">Lacks conserved residue(s) required for the propagation of feature annotation.</text>
</comment>
<dbReference type="InterPro" id="IPR013783">
    <property type="entry name" value="Ig-like_fold"/>
</dbReference>
<dbReference type="InterPro" id="IPR001627">
    <property type="entry name" value="Semap_dom"/>
</dbReference>
<accession>A0ABD1KW98</accession>
<evidence type="ECO:0000256" key="2">
    <source>
        <dbReference type="ARBA" id="ARBA00023136"/>
    </source>
</evidence>
<dbReference type="EMBL" id="JBHFQA010000001">
    <property type="protein sequence ID" value="KAL2103427.1"/>
    <property type="molecule type" value="Genomic_DNA"/>
</dbReference>
<proteinExistence type="predicted"/>
<dbReference type="Pfam" id="PF01437">
    <property type="entry name" value="PSI"/>
    <property type="match status" value="1"/>
</dbReference>
<dbReference type="InterPro" id="IPR041019">
    <property type="entry name" value="TIG1_plexin"/>
</dbReference>
<comment type="subcellular location">
    <subcellularLocation>
        <location evidence="1">Membrane</location>
    </subcellularLocation>
</comment>
<dbReference type="Gene3D" id="2.130.10.10">
    <property type="entry name" value="YVTN repeat-like/Quinoprotein amine dehydrogenase"/>
    <property type="match status" value="1"/>
</dbReference>
<gene>
    <name evidence="7" type="ORF">ACEWY4_000295</name>
</gene>
<dbReference type="SUPFAM" id="SSF101912">
    <property type="entry name" value="Sema domain"/>
    <property type="match status" value="1"/>
</dbReference>
<dbReference type="PANTHER" id="PTHR22625">
    <property type="entry name" value="PLEXIN"/>
    <property type="match status" value="1"/>
</dbReference>
<keyword evidence="2" id="KW-0472">Membrane</keyword>
<dbReference type="PANTHER" id="PTHR22625:SF32">
    <property type="entry name" value="PLEXIN-A3"/>
    <property type="match status" value="1"/>
</dbReference>
<dbReference type="Gene3D" id="2.60.40.10">
    <property type="entry name" value="Immunoglobulins"/>
    <property type="match status" value="1"/>
</dbReference>
<dbReference type="InterPro" id="IPR016201">
    <property type="entry name" value="PSI"/>
</dbReference>